<evidence type="ECO:0000313" key="10">
    <source>
        <dbReference type="Proteomes" id="UP000295636"/>
    </source>
</evidence>
<proteinExistence type="inferred from homology"/>
<evidence type="ECO:0000256" key="6">
    <source>
        <dbReference type="ARBA" id="ARBA00023136"/>
    </source>
</evidence>
<protein>
    <recommendedName>
        <fullName evidence="8">Putative manganese efflux pump MntP</fullName>
    </recommendedName>
</protein>
<name>A0A4R5KE25_9BACL</name>
<evidence type="ECO:0000256" key="3">
    <source>
        <dbReference type="ARBA" id="ARBA00022692"/>
    </source>
</evidence>
<keyword evidence="4 8" id="KW-1133">Transmembrane helix</keyword>
<evidence type="ECO:0000313" key="9">
    <source>
        <dbReference type="EMBL" id="TDF93561.1"/>
    </source>
</evidence>
<sequence length="187" mass="19779">MDWASPWMIGQLIAILVMAVALGMDALSLGIGIGMRGIRKLYMLKLSVLIALFHMAMPLMGMITGGYVGYLLGGVATKVGGILLVLLGAHMMYNSFKGENTRMMNHQSMWGMIVFALSVSIDSFSVGVSLGMFAGDMVLTVVLFGAVGGLMSIAGLMLGSKVGHWIGEYGEAMGGVILLAFGVNFLF</sequence>
<evidence type="ECO:0000256" key="7">
    <source>
        <dbReference type="ARBA" id="ARBA00023211"/>
    </source>
</evidence>
<dbReference type="HAMAP" id="MF_01521">
    <property type="entry name" value="MntP_pump"/>
    <property type="match status" value="1"/>
</dbReference>
<feature type="transmembrane region" description="Helical" evidence="8">
    <location>
        <begin position="169"/>
        <end position="186"/>
    </location>
</feature>
<comment type="subcellular location">
    <subcellularLocation>
        <location evidence="8">Cell membrane</location>
        <topology evidence="8">Multi-pass membrane protein</topology>
    </subcellularLocation>
</comment>
<dbReference type="RefSeq" id="WP_133234033.1">
    <property type="nucleotide sequence ID" value="NZ_SMRT01000016.1"/>
</dbReference>
<evidence type="ECO:0000256" key="2">
    <source>
        <dbReference type="ARBA" id="ARBA00022475"/>
    </source>
</evidence>
<gene>
    <name evidence="8" type="primary">mntP</name>
    <name evidence="9" type="ORF">E1757_26915</name>
</gene>
<keyword evidence="5 8" id="KW-0406">Ion transport</keyword>
<feature type="transmembrane region" description="Helical" evidence="8">
    <location>
        <begin position="67"/>
        <end position="89"/>
    </location>
</feature>
<keyword evidence="1 8" id="KW-0813">Transport</keyword>
<feature type="transmembrane region" description="Helical" evidence="8">
    <location>
        <begin position="137"/>
        <end position="157"/>
    </location>
</feature>
<dbReference type="GO" id="GO:0005384">
    <property type="term" value="F:manganese ion transmembrane transporter activity"/>
    <property type="evidence" value="ECO:0007669"/>
    <property type="project" value="UniProtKB-UniRule"/>
</dbReference>
<evidence type="ECO:0000256" key="1">
    <source>
        <dbReference type="ARBA" id="ARBA00022448"/>
    </source>
</evidence>
<dbReference type="Proteomes" id="UP000295636">
    <property type="component" value="Unassembled WGS sequence"/>
</dbReference>
<comment type="similarity">
    <text evidence="8">Belongs to the MntP (TC 9.B.29) family.</text>
</comment>
<keyword evidence="6 8" id="KW-0472">Membrane</keyword>
<keyword evidence="10" id="KW-1185">Reference proteome</keyword>
<evidence type="ECO:0000256" key="8">
    <source>
        <dbReference type="HAMAP-Rule" id="MF_01521"/>
    </source>
</evidence>
<dbReference type="InterPro" id="IPR003810">
    <property type="entry name" value="Mntp/YtaF"/>
</dbReference>
<accession>A0A4R5KE25</accession>
<dbReference type="EMBL" id="SMRT01000016">
    <property type="protein sequence ID" value="TDF93561.1"/>
    <property type="molecule type" value="Genomic_DNA"/>
</dbReference>
<feature type="transmembrane region" description="Helical" evidence="8">
    <location>
        <begin position="110"/>
        <end position="131"/>
    </location>
</feature>
<dbReference type="InterPro" id="IPR022929">
    <property type="entry name" value="Put_MntP"/>
</dbReference>
<comment type="caution">
    <text evidence="9">The sequence shown here is derived from an EMBL/GenBank/DDBJ whole genome shotgun (WGS) entry which is preliminary data.</text>
</comment>
<comment type="function">
    <text evidence="8">Probably functions as a manganese efflux pump.</text>
</comment>
<dbReference type="PANTHER" id="PTHR35529:SF1">
    <property type="entry name" value="MANGANESE EFFLUX PUMP MNTP-RELATED"/>
    <property type="match status" value="1"/>
</dbReference>
<organism evidence="9 10">
    <name type="scientific">Paenibacillus piri</name>
    <dbReference type="NCBI Taxonomy" id="2547395"/>
    <lineage>
        <taxon>Bacteria</taxon>
        <taxon>Bacillati</taxon>
        <taxon>Bacillota</taxon>
        <taxon>Bacilli</taxon>
        <taxon>Bacillales</taxon>
        <taxon>Paenibacillaceae</taxon>
        <taxon>Paenibacillus</taxon>
    </lineage>
</organism>
<keyword evidence="7 8" id="KW-0464">Manganese</keyword>
<dbReference type="GO" id="GO:0005886">
    <property type="term" value="C:plasma membrane"/>
    <property type="evidence" value="ECO:0007669"/>
    <property type="project" value="UniProtKB-SubCell"/>
</dbReference>
<dbReference type="AlphaFoldDB" id="A0A4R5KE25"/>
<keyword evidence="3 8" id="KW-0812">Transmembrane</keyword>
<feature type="transmembrane region" description="Helical" evidence="8">
    <location>
        <begin position="42"/>
        <end position="61"/>
    </location>
</feature>
<evidence type="ECO:0000256" key="5">
    <source>
        <dbReference type="ARBA" id="ARBA00023065"/>
    </source>
</evidence>
<dbReference type="PANTHER" id="PTHR35529">
    <property type="entry name" value="MANGANESE EFFLUX PUMP MNTP-RELATED"/>
    <property type="match status" value="1"/>
</dbReference>
<feature type="transmembrane region" description="Helical" evidence="8">
    <location>
        <begin position="12"/>
        <end position="35"/>
    </location>
</feature>
<reference evidence="9 10" key="1">
    <citation type="submission" date="2019-03" db="EMBL/GenBank/DDBJ databases">
        <title>This is whole genome sequence of Paenibacillus sp MS74 strain.</title>
        <authorList>
            <person name="Trinh H.N."/>
        </authorList>
    </citation>
    <scope>NUCLEOTIDE SEQUENCE [LARGE SCALE GENOMIC DNA]</scope>
    <source>
        <strain evidence="9 10">MS74</strain>
    </source>
</reference>
<dbReference type="OrthoDB" id="1679700at2"/>
<evidence type="ECO:0000256" key="4">
    <source>
        <dbReference type="ARBA" id="ARBA00022989"/>
    </source>
</evidence>
<keyword evidence="2 8" id="KW-1003">Cell membrane</keyword>
<dbReference type="Pfam" id="PF02659">
    <property type="entry name" value="Mntp"/>
    <property type="match status" value="1"/>
</dbReference>